<evidence type="ECO:0000313" key="4">
    <source>
        <dbReference type="EMBL" id="AMN30998.1"/>
    </source>
</evidence>
<keyword evidence="2" id="KW-0472">Membrane</keyword>
<keyword evidence="2" id="KW-0812">Transmembrane</keyword>
<dbReference type="PANTHER" id="PTHR30487">
    <property type="entry name" value="TYPE 4 PREPILIN-LIKE PROTEINS LEADER PEPTIDE-PROCESSING ENZYME"/>
    <property type="match status" value="1"/>
</dbReference>
<dbReference type="PANTHER" id="PTHR30487:SF0">
    <property type="entry name" value="PREPILIN LEADER PEPTIDASE_N-METHYLTRANSFERASE-RELATED"/>
    <property type="match status" value="1"/>
</dbReference>
<dbReference type="GO" id="GO:0005886">
    <property type="term" value="C:plasma membrane"/>
    <property type="evidence" value="ECO:0007669"/>
    <property type="project" value="TreeGrafter"/>
</dbReference>
<dbReference type="OrthoDB" id="2004472at2"/>
<evidence type="ECO:0000256" key="2">
    <source>
        <dbReference type="SAM" id="Phobius"/>
    </source>
</evidence>
<dbReference type="InterPro" id="IPR050882">
    <property type="entry name" value="Prepilin_peptidase/N-MTase"/>
</dbReference>
<feature type="transmembrane region" description="Helical" evidence="2">
    <location>
        <begin position="88"/>
        <end position="104"/>
    </location>
</feature>
<feature type="transmembrane region" description="Helical" evidence="2">
    <location>
        <begin position="139"/>
        <end position="168"/>
    </location>
</feature>
<feature type="transmembrane region" description="Helical" evidence="2">
    <location>
        <begin position="5"/>
        <end position="23"/>
    </location>
</feature>
<dbReference type="AlphaFoldDB" id="A0A140GR39"/>
<feature type="transmembrane region" description="Helical" evidence="2">
    <location>
        <begin position="62"/>
        <end position="82"/>
    </location>
</feature>
<dbReference type="Gene3D" id="1.20.120.1220">
    <property type="match status" value="1"/>
</dbReference>
<feature type="domain" description="Prepilin type IV endopeptidase peptidase" evidence="3">
    <location>
        <begin position="67"/>
        <end position="168"/>
    </location>
</feature>
<dbReference type="PATRIC" id="fig|1502.177.peg.3289"/>
<gene>
    <name evidence="4" type="ORF">JFP838_pA0082</name>
</gene>
<dbReference type="GO" id="GO:0004190">
    <property type="term" value="F:aspartic-type endopeptidase activity"/>
    <property type="evidence" value="ECO:0007669"/>
    <property type="project" value="InterPro"/>
</dbReference>
<feature type="transmembrane region" description="Helical" evidence="2">
    <location>
        <begin position="111"/>
        <end position="133"/>
    </location>
</feature>
<evidence type="ECO:0000259" key="3">
    <source>
        <dbReference type="Pfam" id="PF01478"/>
    </source>
</evidence>
<keyword evidence="2" id="KW-1133">Transmembrane helix</keyword>
<organism evidence="4 5">
    <name type="scientific">Clostridium perfringens</name>
    <dbReference type="NCBI Taxonomy" id="1502"/>
    <lineage>
        <taxon>Bacteria</taxon>
        <taxon>Bacillati</taxon>
        <taxon>Bacillota</taxon>
        <taxon>Clostridia</taxon>
        <taxon>Eubacteriales</taxon>
        <taxon>Clostridiaceae</taxon>
        <taxon>Clostridium</taxon>
    </lineage>
</organism>
<geneLocation type="plasmid" evidence="4 5">
    <name>pJFP838A</name>
</geneLocation>
<name>A0A140GR39_CLOPF</name>
<sequence length="236" mass="27064">MNIILFLFLVTTIILPPVLWYFSKFKYDFYWAMFSMLLNLPIALYFIHYYGLIKLDSRSISIFILFIVINILMSSSVIDIKYMELPDINNLIVFILGVLYLIIARPEPITLYILSSAILFIITFIMACVSNLGGGDIKLLTAIGLFLPVDLALKMLFYSCVLGIIYAIPKKIYNSKLKNKQESVEKCDSVVVIEETLEKEKNDNTGHESDEEIDESKLFPFGQFIVLSFFIIIFIG</sequence>
<dbReference type="RefSeq" id="WP_061429606.1">
    <property type="nucleotide sequence ID" value="NZ_CATNZX010000001.1"/>
</dbReference>
<reference evidence="4 5" key="1">
    <citation type="journal article" date="2016" name="PLoS ONE">
        <title>Plasmid Characterization and Chromosome Analysis of Two netF+ Clostridium perfringens Isolates Associated with Foal and Canine Necrotizing Enteritis.</title>
        <authorList>
            <person name="Mehdizadeh Gohari I."/>
            <person name="Kropinski A.M."/>
            <person name="Weese S.J."/>
            <person name="Parreira V.R."/>
            <person name="Whitehead A.E."/>
            <person name="Boerlin P."/>
            <person name="Prescott J.F."/>
        </authorList>
    </citation>
    <scope>NUCLEOTIDE SEQUENCE [LARGE SCALE GENOMIC DNA]</scope>
    <source>
        <strain evidence="4 5">JP838</strain>
        <plasmid evidence="5">Plasmid pJFP838A</plasmid>
    </source>
</reference>
<protein>
    <submittedName>
        <fullName evidence="4">Putative prepelin peptidase cpaA</fullName>
    </submittedName>
</protein>
<dbReference type="Pfam" id="PF01478">
    <property type="entry name" value="Peptidase_A24"/>
    <property type="match status" value="1"/>
</dbReference>
<dbReference type="InterPro" id="IPR000045">
    <property type="entry name" value="Prepilin_IV_endopep_pep"/>
</dbReference>
<proteinExistence type="inferred from homology"/>
<evidence type="ECO:0000313" key="5">
    <source>
        <dbReference type="Proteomes" id="UP000070260"/>
    </source>
</evidence>
<dbReference type="Proteomes" id="UP000070260">
    <property type="component" value="Plasmid pJFP838A"/>
</dbReference>
<accession>A0A140GR39</accession>
<evidence type="ECO:0000256" key="1">
    <source>
        <dbReference type="ARBA" id="ARBA00005801"/>
    </source>
</evidence>
<keyword evidence="4" id="KW-0614">Plasmid</keyword>
<comment type="similarity">
    <text evidence="1">Belongs to the peptidase A24 family.</text>
</comment>
<dbReference type="GO" id="GO:0006465">
    <property type="term" value="P:signal peptide processing"/>
    <property type="evidence" value="ECO:0007669"/>
    <property type="project" value="TreeGrafter"/>
</dbReference>
<feature type="transmembrane region" description="Helical" evidence="2">
    <location>
        <begin position="218"/>
        <end position="235"/>
    </location>
</feature>
<dbReference type="EMBL" id="CP013615">
    <property type="protein sequence ID" value="AMN30998.1"/>
    <property type="molecule type" value="Genomic_DNA"/>
</dbReference>
<feature type="transmembrane region" description="Helical" evidence="2">
    <location>
        <begin position="29"/>
        <end position="50"/>
    </location>
</feature>